<name>A0ABT8YSE8_9HYPH</name>
<evidence type="ECO:0000313" key="5">
    <source>
        <dbReference type="EMBL" id="MDO6966603.1"/>
    </source>
</evidence>
<dbReference type="InterPro" id="IPR009057">
    <property type="entry name" value="Homeodomain-like_sf"/>
</dbReference>
<reference evidence="5" key="2">
    <citation type="submission" date="2023-07" db="EMBL/GenBank/DDBJ databases">
        <authorList>
            <person name="Shen H."/>
        </authorList>
    </citation>
    <scope>NUCLEOTIDE SEQUENCE</scope>
    <source>
        <strain evidence="5">TNR-22</strain>
    </source>
</reference>
<reference evidence="5" key="1">
    <citation type="journal article" date="2015" name="Int. J. Syst. Evol. Microbiol.">
        <title>Rhizobium alvei sp. nov., isolated from a freshwater river.</title>
        <authorList>
            <person name="Sheu S.Y."/>
            <person name="Huang H.W."/>
            <person name="Young C.C."/>
            <person name="Chen W.M."/>
        </authorList>
    </citation>
    <scope>NUCLEOTIDE SEQUENCE</scope>
    <source>
        <strain evidence="5">TNR-22</strain>
    </source>
</reference>
<dbReference type="EMBL" id="JAUOZU010000019">
    <property type="protein sequence ID" value="MDO6966603.1"/>
    <property type="molecule type" value="Genomic_DNA"/>
</dbReference>
<dbReference type="Pfam" id="PF12833">
    <property type="entry name" value="HTH_18"/>
    <property type="match status" value="1"/>
</dbReference>
<comment type="caution">
    <text evidence="5">The sequence shown here is derived from an EMBL/GenBank/DDBJ whole genome shotgun (WGS) entry which is preliminary data.</text>
</comment>
<evidence type="ECO:0000259" key="4">
    <source>
        <dbReference type="PROSITE" id="PS01124"/>
    </source>
</evidence>
<sequence length="345" mass="37465">MSGNAVSNIDCFKMIFPASDPEAANAYEKMVATMYDFTIPDDARETPFSGETQVFCLPDATVSRVRTTASRLTRTVKTIARSASDEIVVVTYPTGHFTFRIGDVERRVEAGEIAFFDLSQESSIEAPFVDNISLAISRRRLEPLVSFLDSAHGYVTPPTALTKVLIAVAEQVVAAGATTQAAEAGPIADTLIAMVGACLEQVSQPKPVTGAAASPVSLASLKAAIERHLTNPDFGPQSLMTEFNITRSTLYRAFEPLGGVAAYINERKLRYAFRQMTDPAQKDLRLSQLAFELGFAHASAFTRSFKAQFGLTPKEIRTLTIRPEGKDVPYILSPAVFPYIHPMGG</sequence>
<protein>
    <submittedName>
        <fullName evidence="5">Helix-turn-helix domain-containing protein</fullName>
    </submittedName>
</protein>
<keyword evidence="2" id="KW-0238">DNA-binding</keyword>
<dbReference type="InterPro" id="IPR018060">
    <property type="entry name" value="HTH_AraC"/>
</dbReference>
<dbReference type="Gene3D" id="1.10.10.60">
    <property type="entry name" value="Homeodomain-like"/>
    <property type="match status" value="1"/>
</dbReference>
<evidence type="ECO:0000256" key="2">
    <source>
        <dbReference type="ARBA" id="ARBA00023125"/>
    </source>
</evidence>
<dbReference type="Proteomes" id="UP001174932">
    <property type="component" value="Unassembled WGS sequence"/>
</dbReference>
<accession>A0ABT8YSE8</accession>
<dbReference type="InterPro" id="IPR050204">
    <property type="entry name" value="AraC_XylS_family_regulators"/>
</dbReference>
<dbReference type="PANTHER" id="PTHR46796">
    <property type="entry name" value="HTH-TYPE TRANSCRIPTIONAL ACTIVATOR RHAS-RELATED"/>
    <property type="match status" value="1"/>
</dbReference>
<proteinExistence type="predicted"/>
<evidence type="ECO:0000256" key="1">
    <source>
        <dbReference type="ARBA" id="ARBA00023015"/>
    </source>
</evidence>
<feature type="domain" description="HTH araC/xylS-type" evidence="4">
    <location>
        <begin position="219"/>
        <end position="319"/>
    </location>
</feature>
<evidence type="ECO:0000256" key="3">
    <source>
        <dbReference type="ARBA" id="ARBA00023163"/>
    </source>
</evidence>
<gene>
    <name evidence="5" type="ORF">Q4481_21820</name>
</gene>
<keyword evidence="1" id="KW-0805">Transcription regulation</keyword>
<organism evidence="5 6">
    <name type="scientific">Rhizobium alvei</name>
    <dbReference type="NCBI Taxonomy" id="1132659"/>
    <lineage>
        <taxon>Bacteria</taxon>
        <taxon>Pseudomonadati</taxon>
        <taxon>Pseudomonadota</taxon>
        <taxon>Alphaproteobacteria</taxon>
        <taxon>Hyphomicrobiales</taxon>
        <taxon>Rhizobiaceae</taxon>
        <taxon>Rhizobium/Agrobacterium group</taxon>
        <taxon>Rhizobium</taxon>
    </lineage>
</organism>
<keyword evidence="3" id="KW-0804">Transcription</keyword>
<dbReference type="SMART" id="SM00342">
    <property type="entry name" value="HTH_ARAC"/>
    <property type="match status" value="1"/>
</dbReference>
<keyword evidence="6" id="KW-1185">Reference proteome</keyword>
<dbReference type="RefSeq" id="WP_304378527.1">
    <property type="nucleotide sequence ID" value="NZ_JAUOZU010000019.1"/>
</dbReference>
<dbReference type="PRINTS" id="PR00032">
    <property type="entry name" value="HTHARAC"/>
</dbReference>
<dbReference type="InterPro" id="IPR020449">
    <property type="entry name" value="Tscrpt_reg_AraC-type_HTH"/>
</dbReference>
<dbReference type="PROSITE" id="PS01124">
    <property type="entry name" value="HTH_ARAC_FAMILY_2"/>
    <property type="match status" value="1"/>
</dbReference>
<evidence type="ECO:0000313" key="6">
    <source>
        <dbReference type="Proteomes" id="UP001174932"/>
    </source>
</evidence>
<dbReference type="SUPFAM" id="SSF46689">
    <property type="entry name" value="Homeodomain-like"/>
    <property type="match status" value="1"/>
</dbReference>
<dbReference type="PANTHER" id="PTHR46796:SF6">
    <property type="entry name" value="ARAC SUBFAMILY"/>
    <property type="match status" value="1"/>
</dbReference>